<dbReference type="Gene3D" id="2.40.50.100">
    <property type="match status" value="1"/>
</dbReference>
<dbReference type="Pfam" id="PF00364">
    <property type="entry name" value="Biotin_lipoyl"/>
    <property type="match status" value="1"/>
</dbReference>
<evidence type="ECO:0000313" key="3">
    <source>
        <dbReference type="EMBL" id="SHK79009.1"/>
    </source>
</evidence>
<dbReference type="OrthoDB" id="117856at2"/>
<accession>A0A1M6VC22</accession>
<evidence type="ECO:0000256" key="1">
    <source>
        <dbReference type="SAM" id="Phobius"/>
    </source>
</evidence>
<name>A0A1M6VC22_XYLRU</name>
<dbReference type="SUPFAM" id="SSF51230">
    <property type="entry name" value="Single hybrid motif"/>
    <property type="match status" value="1"/>
</dbReference>
<keyword evidence="1" id="KW-0812">Transmembrane</keyword>
<protein>
    <submittedName>
        <fullName evidence="3">Biotin-requiring enzyme</fullName>
    </submittedName>
</protein>
<dbReference type="InterPro" id="IPR000089">
    <property type="entry name" value="Biotin_lipoyl"/>
</dbReference>
<gene>
    <name evidence="3" type="ORF">SAMN05216463_11242</name>
</gene>
<dbReference type="RefSeq" id="WP_073208575.1">
    <property type="nucleotide sequence ID" value="NZ_FRBD01000012.1"/>
</dbReference>
<sequence>MKNPFSAENRQQRLQSADQIGSVLKITSVPTYLIALTVLLLLVAFITWGFLGNVSDKVYYSGVVFPNQGTTDVSLPNKGMIRTMLVHSGDHVKQGQSVALVSVGDSYSILTSTVEGTVISTKVDNEEFEAFEPIVSVVDSIDTDINRTILIAYVDNAGQRDLQVGMNAQVWPEDEKRDEIGYVRGRVTRIDRYPVAAEVVKQTLKSDVMTQRLLETGGMMYQVQIELLPSKDNPKEYDWSFGVPEDVSMHVGTYCSVLSEVKRRSMFQYLFESVRTRFRAVQLSTE</sequence>
<dbReference type="InterPro" id="IPR011053">
    <property type="entry name" value="Single_hybrid_motif"/>
</dbReference>
<proteinExistence type="predicted"/>
<keyword evidence="1" id="KW-0472">Membrane</keyword>
<feature type="domain" description="Lipoyl-binding" evidence="2">
    <location>
        <begin position="75"/>
        <end position="126"/>
    </location>
</feature>
<dbReference type="AlphaFoldDB" id="A0A1M6VC22"/>
<evidence type="ECO:0000259" key="2">
    <source>
        <dbReference type="Pfam" id="PF00364"/>
    </source>
</evidence>
<feature type="transmembrane region" description="Helical" evidence="1">
    <location>
        <begin position="32"/>
        <end position="51"/>
    </location>
</feature>
<dbReference type="Proteomes" id="UP000184130">
    <property type="component" value="Unassembled WGS sequence"/>
</dbReference>
<reference evidence="3 4" key="1">
    <citation type="submission" date="2016-11" db="EMBL/GenBank/DDBJ databases">
        <authorList>
            <person name="Jaros S."/>
            <person name="Januszkiewicz K."/>
            <person name="Wedrychowicz H."/>
        </authorList>
    </citation>
    <scope>NUCLEOTIDE SEQUENCE [LARGE SCALE GENOMIC DNA]</scope>
    <source>
        <strain evidence="3 4">KHT3</strain>
    </source>
</reference>
<evidence type="ECO:0000313" key="4">
    <source>
        <dbReference type="Proteomes" id="UP000184130"/>
    </source>
</evidence>
<dbReference type="EMBL" id="FRBD01000012">
    <property type="protein sequence ID" value="SHK79009.1"/>
    <property type="molecule type" value="Genomic_DNA"/>
</dbReference>
<organism evidence="3 4">
    <name type="scientific">Xylanibacter ruminicola</name>
    <name type="common">Prevotella ruminicola</name>
    <dbReference type="NCBI Taxonomy" id="839"/>
    <lineage>
        <taxon>Bacteria</taxon>
        <taxon>Pseudomonadati</taxon>
        <taxon>Bacteroidota</taxon>
        <taxon>Bacteroidia</taxon>
        <taxon>Bacteroidales</taxon>
        <taxon>Prevotellaceae</taxon>
        <taxon>Xylanibacter</taxon>
    </lineage>
</organism>
<keyword evidence="1" id="KW-1133">Transmembrane helix</keyword>